<evidence type="ECO:0000313" key="1">
    <source>
        <dbReference type="EMBL" id="OMD47482.1"/>
    </source>
</evidence>
<proteinExistence type="predicted"/>
<dbReference type="Proteomes" id="UP000187412">
    <property type="component" value="Unassembled WGS sequence"/>
</dbReference>
<accession>A0ABX3HAI3</accession>
<keyword evidence="2" id="KW-1185">Reference proteome</keyword>
<reference evidence="1 2" key="1">
    <citation type="submission" date="2016-10" db="EMBL/GenBank/DDBJ databases">
        <title>Paenibacillus species isolates.</title>
        <authorList>
            <person name="Beno S.M."/>
        </authorList>
    </citation>
    <scope>NUCLEOTIDE SEQUENCE [LARGE SCALE GENOMIC DNA]</scope>
    <source>
        <strain evidence="1 2">FSL H7-0744</strain>
    </source>
</reference>
<name>A0ABX3HAI3_PAEBO</name>
<comment type="caution">
    <text evidence="1">The sequence shown here is derived from an EMBL/GenBank/DDBJ whole genome shotgun (WGS) entry which is preliminary data.</text>
</comment>
<evidence type="ECO:0000313" key="2">
    <source>
        <dbReference type="Proteomes" id="UP000187412"/>
    </source>
</evidence>
<dbReference type="EMBL" id="MPTB01000015">
    <property type="protein sequence ID" value="OMD47482.1"/>
    <property type="molecule type" value="Genomic_DNA"/>
</dbReference>
<organism evidence="1 2">
    <name type="scientific">Paenibacillus borealis</name>
    <dbReference type="NCBI Taxonomy" id="160799"/>
    <lineage>
        <taxon>Bacteria</taxon>
        <taxon>Bacillati</taxon>
        <taxon>Bacillota</taxon>
        <taxon>Bacilli</taxon>
        <taxon>Bacillales</taxon>
        <taxon>Paenibacillaceae</taxon>
        <taxon>Paenibacillus</taxon>
    </lineage>
</organism>
<sequence>MLIGVYLTSIRTQMHLLSVKINKLSAIVNNSCTEVRSQPQTGNFSEIRTLVSGTRYGLTIRKSDWL</sequence>
<gene>
    <name evidence="1" type="ORF">BSK56_13080</name>
</gene>
<protein>
    <submittedName>
        <fullName evidence="1">Uncharacterized protein</fullName>
    </submittedName>
</protein>